<feature type="transmembrane region" description="Helical" evidence="1">
    <location>
        <begin position="198"/>
        <end position="218"/>
    </location>
</feature>
<name>A0AAP6HE72_RIEAN</name>
<comment type="caution">
    <text evidence="2">The sequence shown here is derived from an EMBL/GenBank/DDBJ whole genome shotgun (WGS) entry which is preliminary data.</text>
</comment>
<dbReference type="RefSeq" id="WP_253037405.1">
    <property type="nucleotide sequence ID" value="NZ_CP168322.1"/>
</dbReference>
<sequence>MKLQIITAFHLKMIAIITMIIDHFGLIFFPQEEIYRIIGRIAFMLFAFLLVEGVEHTKDFKGYLKRLLIWALISEIPFDLAMTGELFNLEKQNVFFTLFLSAFGIYQVKNSKTRIKKIAVIIATFFVIDLLKADYGTYGLMVIYAFYLMKKMEFKLIFIQILSSFATFFVNYLQMWSGLAFLPIVFYNGKQGIKTGKIFYSFYAVHLLLFSVIKIFIIK</sequence>
<reference evidence="2" key="1">
    <citation type="submission" date="2023-01" db="EMBL/GenBank/DDBJ databases">
        <title>Genome-based studies on antimicrobial resistance profiles of Riemerella anatipestifer in China, 1994 to 2021.</title>
        <authorList>
            <person name="Yang Z."/>
            <person name="Zhu D."/>
        </authorList>
    </citation>
    <scope>NUCLEOTIDE SEQUENCE</scope>
    <source>
        <strain evidence="2">RCAD1218</strain>
    </source>
</reference>
<accession>A0AAP6HE72</accession>
<feature type="transmembrane region" description="Helical" evidence="1">
    <location>
        <begin position="63"/>
        <end position="80"/>
    </location>
</feature>
<gene>
    <name evidence="2" type="ORF">PG303_02990</name>
</gene>
<feature type="transmembrane region" description="Helical" evidence="1">
    <location>
        <begin position="92"/>
        <end position="108"/>
    </location>
</feature>
<feature type="transmembrane region" description="Helical" evidence="1">
    <location>
        <begin position="159"/>
        <end position="186"/>
    </location>
</feature>
<feature type="transmembrane region" description="Helical" evidence="1">
    <location>
        <begin position="9"/>
        <end position="28"/>
    </location>
</feature>
<keyword evidence="1" id="KW-1133">Transmembrane helix</keyword>
<dbReference type="EMBL" id="JAQZHK010000002">
    <property type="protein sequence ID" value="MDY3512181.1"/>
    <property type="molecule type" value="Genomic_DNA"/>
</dbReference>
<dbReference type="Pfam" id="PF05857">
    <property type="entry name" value="TraX"/>
    <property type="match status" value="1"/>
</dbReference>
<dbReference type="Proteomes" id="UP001284033">
    <property type="component" value="Unassembled WGS sequence"/>
</dbReference>
<dbReference type="InterPro" id="IPR008875">
    <property type="entry name" value="TraX"/>
</dbReference>
<keyword evidence="1" id="KW-0812">Transmembrane</keyword>
<feature type="transmembrane region" description="Helical" evidence="1">
    <location>
        <begin position="120"/>
        <end position="147"/>
    </location>
</feature>
<feature type="transmembrane region" description="Helical" evidence="1">
    <location>
        <begin position="34"/>
        <end position="51"/>
    </location>
</feature>
<protein>
    <submittedName>
        <fullName evidence="2">TraX family protein</fullName>
    </submittedName>
</protein>
<organism evidence="2 3">
    <name type="scientific">Riemerella anatipestifer</name>
    <name type="common">Moraxella anatipestifer</name>
    <dbReference type="NCBI Taxonomy" id="34085"/>
    <lineage>
        <taxon>Bacteria</taxon>
        <taxon>Pseudomonadati</taxon>
        <taxon>Bacteroidota</taxon>
        <taxon>Flavobacteriia</taxon>
        <taxon>Flavobacteriales</taxon>
        <taxon>Weeksellaceae</taxon>
        <taxon>Riemerella</taxon>
    </lineage>
</organism>
<evidence type="ECO:0000256" key="1">
    <source>
        <dbReference type="SAM" id="Phobius"/>
    </source>
</evidence>
<evidence type="ECO:0000313" key="3">
    <source>
        <dbReference type="Proteomes" id="UP001284033"/>
    </source>
</evidence>
<proteinExistence type="predicted"/>
<keyword evidence="1" id="KW-0472">Membrane</keyword>
<evidence type="ECO:0000313" key="2">
    <source>
        <dbReference type="EMBL" id="MDY3512181.1"/>
    </source>
</evidence>
<dbReference type="AlphaFoldDB" id="A0AAP6HE72"/>